<name>A0A2I3HSP3_NOMLE</name>
<dbReference type="AlphaFoldDB" id="A0A2I3HSP3"/>
<proteinExistence type="predicted"/>
<protein>
    <submittedName>
        <fullName evidence="2">Acyl-CoA thioesterase 8</fullName>
    </submittedName>
</protein>
<evidence type="ECO:0000313" key="3">
    <source>
        <dbReference type="Proteomes" id="UP000001073"/>
    </source>
</evidence>
<evidence type="ECO:0000313" key="2">
    <source>
        <dbReference type="Ensembl" id="ENSNLEP00000046623.1"/>
    </source>
</evidence>
<dbReference type="EMBL" id="ADFV01004522">
    <property type="status" value="NOT_ANNOTATED_CDS"/>
    <property type="molecule type" value="Genomic_DNA"/>
</dbReference>
<reference evidence="2 3" key="1">
    <citation type="submission" date="2012-10" db="EMBL/GenBank/DDBJ databases">
        <authorList>
            <consortium name="Gibbon Genome Sequencing Consortium"/>
        </authorList>
    </citation>
    <scope>NUCLEOTIDE SEQUENCE [LARGE SCALE GENOMIC DNA]</scope>
</reference>
<dbReference type="EMBL" id="ADFV01004523">
    <property type="status" value="NOT_ANNOTATED_CDS"/>
    <property type="molecule type" value="Genomic_DNA"/>
</dbReference>
<feature type="region of interest" description="Disordered" evidence="1">
    <location>
        <begin position="1"/>
        <end position="22"/>
    </location>
</feature>
<accession>A0A2I3HSP3</accession>
<dbReference type="Ensembl" id="ENSNLET00000045623.1">
    <property type="protein sequence ID" value="ENSNLEP00000046623.1"/>
    <property type="gene ID" value="ENSNLEG00000035622.1"/>
</dbReference>
<dbReference type="Proteomes" id="UP000001073">
    <property type="component" value="Chromosome 13"/>
</dbReference>
<evidence type="ECO:0000256" key="1">
    <source>
        <dbReference type="SAM" id="MobiDB-lite"/>
    </source>
</evidence>
<sequence>MSSPQAPEDGQGCGDRGDPPRDLRSVLVTTVLNLEPLDEDLFRGPEGASTVPSGADTNRVELLGALCEGRATWEAHLHLPGLLPTGPAQPHAAPVLHAHCATTRRAA</sequence>
<reference evidence="2" key="3">
    <citation type="submission" date="2025-09" db="UniProtKB">
        <authorList>
            <consortium name="Ensembl"/>
        </authorList>
    </citation>
    <scope>IDENTIFICATION</scope>
</reference>
<dbReference type="EMBL" id="ADFV01004521">
    <property type="status" value="NOT_ANNOTATED_CDS"/>
    <property type="molecule type" value="Genomic_DNA"/>
</dbReference>
<dbReference type="GeneTree" id="ENSGT00390000004207"/>
<organism evidence="2 3">
    <name type="scientific">Nomascus leucogenys</name>
    <name type="common">Northern white-cheeked gibbon</name>
    <name type="synonym">Hylobates leucogenys</name>
    <dbReference type="NCBI Taxonomy" id="61853"/>
    <lineage>
        <taxon>Eukaryota</taxon>
        <taxon>Metazoa</taxon>
        <taxon>Chordata</taxon>
        <taxon>Craniata</taxon>
        <taxon>Vertebrata</taxon>
        <taxon>Euteleostomi</taxon>
        <taxon>Mammalia</taxon>
        <taxon>Eutheria</taxon>
        <taxon>Euarchontoglires</taxon>
        <taxon>Primates</taxon>
        <taxon>Haplorrhini</taxon>
        <taxon>Catarrhini</taxon>
        <taxon>Hylobatidae</taxon>
        <taxon>Nomascus</taxon>
    </lineage>
</organism>
<keyword evidence="3" id="KW-1185">Reference proteome</keyword>
<dbReference type="EMBL" id="ADFV01004520">
    <property type="status" value="NOT_ANNOTATED_CDS"/>
    <property type="molecule type" value="Genomic_DNA"/>
</dbReference>
<dbReference type="EMBL" id="ADFV01004524">
    <property type="status" value="NOT_ANNOTATED_CDS"/>
    <property type="molecule type" value="Genomic_DNA"/>
</dbReference>
<dbReference type="EMBL" id="ADFV01004525">
    <property type="status" value="NOT_ANNOTATED_CDS"/>
    <property type="molecule type" value="Genomic_DNA"/>
</dbReference>
<reference evidence="2" key="2">
    <citation type="submission" date="2025-08" db="UniProtKB">
        <authorList>
            <consortium name="Ensembl"/>
        </authorList>
    </citation>
    <scope>IDENTIFICATION</scope>
</reference>
<gene>
    <name evidence="2" type="primary">ACOT8</name>
</gene>